<keyword evidence="3 6" id="KW-0812">Transmembrane</keyword>
<feature type="transmembrane region" description="Helical" evidence="6">
    <location>
        <begin position="422"/>
        <end position="444"/>
    </location>
</feature>
<dbReference type="Gene3D" id="1.20.1250.20">
    <property type="entry name" value="MFS general substrate transporter like domains"/>
    <property type="match status" value="1"/>
</dbReference>
<dbReference type="GO" id="GO:0005886">
    <property type="term" value="C:plasma membrane"/>
    <property type="evidence" value="ECO:0007669"/>
    <property type="project" value="UniProtKB-SubCell"/>
</dbReference>
<feature type="domain" description="Major facilitator superfamily (MFS) profile" evidence="7">
    <location>
        <begin position="287"/>
        <end position="500"/>
    </location>
</feature>
<dbReference type="GO" id="GO:0022857">
    <property type="term" value="F:transmembrane transporter activity"/>
    <property type="evidence" value="ECO:0007669"/>
    <property type="project" value="InterPro"/>
</dbReference>
<evidence type="ECO:0000256" key="6">
    <source>
        <dbReference type="SAM" id="Phobius"/>
    </source>
</evidence>
<dbReference type="Pfam" id="PF03209">
    <property type="entry name" value="PUCC"/>
    <property type="match status" value="1"/>
</dbReference>
<feature type="transmembrane region" description="Helical" evidence="6">
    <location>
        <begin position="185"/>
        <end position="211"/>
    </location>
</feature>
<feature type="transmembrane region" description="Helical" evidence="6">
    <location>
        <begin position="242"/>
        <end position="260"/>
    </location>
</feature>
<dbReference type="EMBL" id="PGTN01000092">
    <property type="protein sequence ID" value="PJF46814.1"/>
    <property type="molecule type" value="Genomic_DNA"/>
</dbReference>
<dbReference type="SUPFAM" id="SSF103473">
    <property type="entry name" value="MFS general substrate transporter"/>
    <property type="match status" value="1"/>
</dbReference>
<dbReference type="AlphaFoldDB" id="A0A2M8QAK8"/>
<dbReference type="PANTHER" id="PTHR23538:SF1">
    <property type="entry name" value="44.5 KD BACTERIOCHLOROPHYLL SYNTHASE SUBUNIT"/>
    <property type="match status" value="1"/>
</dbReference>
<evidence type="ECO:0000256" key="1">
    <source>
        <dbReference type="ARBA" id="ARBA00004651"/>
    </source>
</evidence>
<dbReference type="InterPro" id="IPR020846">
    <property type="entry name" value="MFS_dom"/>
</dbReference>
<feature type="transmembrane region" description="Helical" evidence="6">
    <location>
        <begin position="77"/>
        <end position="97"/>
    </location>
</feature>
<evidence type="ECO:0000256" key="5">
    <source>
        <dbReference type="ARBA" id="ARBA00023136"/>
    </source>
</evidence>
<organism evidence="8 9">
    <name type="scientific">Candidatus Thermofonsia Clade 3 bacterium</name>
    <dbReference type="NCBI Taxonomy" id="2364212"/>
    <lineage>
        <taxon>Bacteria</taxon>
        <taxon>Bacillati</taxon>
        <taxon>Chloroflexota</taxon>
        <taxon>Candidatus Thermofontia</taxon>
        <taxon>Candidatus Thermofonsia Clade 3</taxon>
    </lineage>
</organism>
<keyword evidence="5 6" id="KW-0472">Membrane</keyword>
<feature type="transmembrane region" description="Helical" evidence="6">
    <location>
        <begin position="388"/>
        <end position="410"/>
    </location>
</feature>
<evidence type="ECO:0000256" key="2">
    <source>
        <dbReference type="ARBA" id="ARBA00008412"/>
    </source>
</evidence>
<dbReference type="PANTHER" id="PTHR23538">
    <property type="entry name" value="44.5 KD BACTERIOCHLOROPHYLL SYNTHASE SUBUNIT"/>
    <property type="match status" value="1"/>
</dbReference>
<reference evidence="8 9" key="1">
    <citation type="submission" date="2017-11" db="EMBL/GenBank/DDBJ databases">
        <title>Evolution of Phototrophy in the Chloroflexi Phylum Driven by Horizontal Gene Transfer.</title>
        <authorList>
            <person name="Ward L.M."/>
            <person name="Hemp J."/>
            <person name="Shih P.M."/>
            <person name="Mcglynn S.E."/>
            <person name="Fischer W."/>
        </authorList>
    </citation>
    <scope>NUCLEOTIDE SEQUENCE [LARGE SCALE GENOMIC DNA]</scope>
    <source>
        <strain evidence="8">JP3_7</strain>
    </source>
</reference>
<accession>A0A2M8QAK8</accession>
<evidence type="ECO:0000313" key="8">
    <source>
        <dbReference type="EMBL" id="PJF46814.1"/>
    </source>
</evidence>
<evidence type="ECO:0000313" key="9">
    <source>
        <dbReference type="Proteomes" id="UP000230790"/>
    </source>
</evidence>
<sequence length="500" mass="54200">MIRRIEPSLFLISSFREVNQMSSSLVRPFKAMRSRATSSADRLPMLAIARLTLPKLGVAYLFTMLLSVFNRVMINELGIAAAVIGSLYFAYRLMNVFQVSAGRYADRRAFFGLRRTPVMFAGLMFSAISLVPLPLFATRYAAGETIYLLFMLLSLLGFGFGFAANGDAHNTLIAEMTEGKKNRPAVVATVWLFQIVFIVITGIASSIILQIADTQAGAPPGCATDACAAIRSQVAVQMMPKFFLAGPVVSLIGLLSLIGLERRLSPEEVAAAEQRPPLRMGEAYARIFTNPQARVFFFFIVIAIFALFVQDSILEPFGADVFKLAPRQTAQFQPIMGMGTIIAMLVMGIVASKWPIPKRRIADWGLVVSGIGFALLFASAMAHLLPAMYAGIAILGVGMGVFNVGALSMMMDMTVPGETGSLMGAWGMAQALSNGFAQFAGGAMRDIGIQATGNYAASYGFIFIVAIAMCFVAMNLMARVNVEQFRKLTREQMVMTMEAA</sequence>
<evidence type="ECO:0000256" key="4">
    <source>
        <dbReference type="ARBA" id="ARBA00022989"/>
    </source>
</evidence>
<feature type="transmembrane region" description="Helical" evidence="6">
    <location>
        <begin position="456"/>
        <end position="478"/>
    </location>
</feature>
<comment type="similarity">
    <text evidence="2">Belongs to the PucC family.</text>
</comment>
<protein>
    <recommendedName>
        <fullName evidence="7">Major facilitator superfamily (MFS) profile domain-containing protein</fullName>
    </recommendedName>
</protein>
<dbReference type="InterPro" id="IPR004896">
    <property type="entry name" value="PucC-rel"/>
</dbReference>
<keyword evidence="4 6" id="KW-1133">Transmembrane helix</keyword>
<feature type="transmembrane region" description="Helical" evidence="6">
    <location>
        <begin position="43"/>
        <end position="65"/>
    </location>
</feature>
<feature type="transmembrane region" description="Helical" evidence="6">
    <location>
        <begin position="295"/>
        <end position="314"/>
    </location>
</feature>
<feature type="transmembrane region" description="Helical" evidence="6">
    <location>
        <begin position="146"/>
        <end position="164"/>
    </location>
</feature>
<evidence type="ECO:0000256" key="3">
    <source>
        <dbReference type="ARBA" id="ARBA00022692"/>
    </source>
</evidence>
<feature type="transmembrane region" description="Helical" evidence="6">
    <location>
        <begin position="334"/>
        <end position="352"/>
    </location>
</feature>
<dbReference type="InterPro" id="IPR036259">
    <property type="entry name" value="MFS_trans_sf"/>
</dbReference>
<dbReference type="PROSITE" id="PS50850">
    <property type="entry name" value="MFS"/>
    <property type="match status" value="1"/>
</dbReference>
<dbReference type="Proteomes" id="UP000230790">
    <property type="component" value="Unassembled WGS sequence"/>
</dbReference>
<proteinExistence type="inferred from homology"/>
<comment type="caution">
    <text evidence="8">The sequence shown here is derived from an EMBL/GenBank/DDBJ whole genome shotgun (WGS) entry which is preliminary data.</text>
</comment>
<evidence type="ECO:0000259" key="7">
    <source>
        <dbReference type="PROSITE" id="PS50850"/>
    </source>
</evidence>
<feature type="transmembrane region" description="Helical" evidence="6">
    <location>
        <begin position="118"/>
        <end position="140"/>
    </location>
</feature>
<feature type="transmembrane region" description="Helical" evidence="6">
    <location>
        <begin position="364"/>
        <end position="382"/>
    </location>
</feature>
<dbReference type="InterPro" id="IPR026036">
    <property type="entry name" value="PucC"/>
</dbReference>
<comment type="subcellular location">
    <subcellularLocation>
        <location evidence="1">Cell membrane</location>
        <topology evidence="1">Multi-pass membrane protein</topology>
    </subcellularLocation>
</comment>
<name>A0A2M8QAK8_9CHLR</name>
<gene>
    <name evidence="8" type="ORF">CUN48_11870</name>
</gene>